<dbReference type="OrthoDB" id="103430at2"/>
<dbReference type="InterPro" id="IPR002931">
    <property type="entry name" value="Transglutaminase-like"/>
</dbReference>
<dbReference type="SUPFAM" id="SSF54001">
    <property type="entry name" value="Cysteine proteinases"/>
    <property type="match status" value="1"/>
</dbReference>
<dbReference type="AlphaFoldDB" id="A0A437JMT7"/>
<comment type="caution">
    <text evidence="3">The sequence shown here is derived from an EMBL/GenBank/DDBJ whole genome shotgun (WGS) entry which is preliminary data.</text>
</comment>
<evidence type="ECO:0000256" key="1">
    <source>
        <dbReference type="SAM" id="MobiDB-lite"/>
    </source>
</evidence>
<dbReference type="Gene3D" id="3.10.620.30">
    <property type="match status" value="1"/>
</dbReference>
<evidence type="ECO:0000313" key="4">
    <source>
        <dbReference type="Proteomes" id="UP000288178"/>
    </source>
</evidence>
<protein>
    <submittedName>
        <fullName evidence="3">Transglutaminase family protein</fullName>
    </submittedName>
</protein>
<dbReference type="Pfam" id="PF01841">
    <property type="entry name" value="Transglut_core"/>
    <property type="match status" value="1"/>
</dbReference>
<dbReference type="Proteomes" id="UP000288178">
    <property type="component" value="Unassembled WGS sequence"/>
</dbReference>
<sequence length="289" mass="33345">MHHIRTEHVAHQRHVPNAPDGVPPAFVQASRYCDAASEPVRDAAADITRGARTDRDRAVRVFHWTRDEIRYVVGIHRHRASETLRLRAGSCSNKANLMAAMLRSIGIPSGFHVHRVRTREYFGPLCSDRFKVFVSHESNHVSGCVLLGGRWLEADPTDDRMLSERTVHLSPQSRLVAFGGDDHARLHIEPGHLVRRSEHPSPDIDRMLEKRRRTAPQVLAVFNLYLEHCRMHAHKHQSVRSVQDSFFVWLREQRPALHAAFVASEAWQRWRLRLRDPAAQQNDRSMHDR</sequence>
<dbReference type="EMBL" id="SACT01000011">
    <property type="protein sequence ID" value="RVT48110.1"/>
    <property type="molecule type" value="Genomic_DNA"/>
</dbReference>
<organism evidence="3 4">
    <name type="scientific">Rubrivivax albus</name>
    <dbReference type="NCBI Taxonomy" id="2499835"/>
    <lineage>
        <taxon>Bacteria</taxon>
        <taxon>Pseudomonadati</taxon>
        <taxon>Pseudomonadota</taxon>
        <taxon>Betaproteobacteria</taxon>
        <taxon>Burkholderiales</taxon>
        <taxon>Sphaerotilaceae</taxon>
        <taxon>Rubrivivax</taxon>
    </lineage>
</organism>
<gene>
    <name evidence="3" type="ORF">ENE75_23265</name>
</gene>
<dbReference type="RefSeq" id="WP_128201212.1">
    <property type="nucleotide sequence ID" value="NZ_SACT01000011.1"/>
</dbReference>
<evidence type="ECO:0000313" key="3">
    <source>
        <dbReference type="EMBL" id="RVT48110.1"/>
    </source>
</evidence>
<dbReference type="InterPro" id="IPR038765">
    <property type="entry name" value="Papain-like_cys_pep_sf"/>
</dbReference>
<evidence type="ECO:0000259" key="2">
    <source>
        <dbReference type="SMART" id="SM00460"/>
    </source>
</evidence>
<accession>A0A437JMT7</accession>
<proteinExistence type="predicted"/>
<feature type="domain" description="Transglutaminase-like" evidence="2">
    <location>
        <begin position="83"/>
        <end position="158"/>
    </location>
</feature>
<name>A0A437JMT7_9BURK</name>
<feature type="compositionally biased region" description="Basic and acidic residues" evidence="1">
    <location>
        <begin position="1"/>
        <end position="10"/>
    </location>
</feature>
<feature type="region of interest" description="Disordered" evidence="1">
    <location>
        <begin position="1"/>
        <end position="20"/>
    </location>
</feature>
<reference evidence="3 4" key="1">
    <citation type="submission" date="2019-01" db="EMBL/GenBank/DDBJ databases">
        <authorList>
            <person name="Chen W.-M."/>
        </authorList>
    </citation>
    <scope>NUCLEOTIDE SEQUENCE [LARGE SCALE GENOMIC DNA]</scope>
    <source>
        <strain evidence="3 4">ICH-3</strain>
    </source>
</reference>
<dbReference type="SMART" id="SM00460">
    <property type="entry name" value="TGc"/>
    <property type="match status" value="1"/>
</dbReference>
<keyword evidence="4" id="KW-1185">Reference proteome</keyword>
<dbReference type="PANTHER" id="PTHR33490">
    <property type="entry name" value="BLR5614 PROTEIN-RELATED"/>
    <property type="match status" value="1"/>
</dbReference>